<sequence length="654" mass="71914">MRKLIDKLSTNILRYLPAFLILLIPLIFVPLTPEFFHVNKQFLVFIVSSVALLFFCLRLVARGHIQISLSPALLPLAGLSVVYILSSLIKHPNPRFSLMNSTAVATGLFIIYLATTSTQKTFLVVRSIIIGTISSVVLLSVFSIFSHLGIIAQIPGPEWLQSKVFNPAGSPYNYLTLAVPVLLATISYGVTTRNWMIKPLMLAAAIIIASGSAFSLKLLLPTSDNRGVLLLPYSAGWSIAVDTLKTPKTAILGTGPDTFTQVYSRLKPSSLNLDNNIWTIRFPSSSSELLNILTTTGVLGLLFFALSYLKTIRALLKEKYLSDPETAFLMAGVLSTFLLFILVPSSLPAQVMGIILLIASAVKLKLENSHSVKDVQLNLSTKQVTSAYSETPAKDRPGLPVLPWLLTVASVVLLAVFWNIASRTYAANLAIFEASQTVKDNQIKSYNKQIEASKLDPTDPYLKINLSQTYLAVTKSLLTTGQEGKTVTDEDKQKALEFANQALNEAKAAADLTPNDVVVWENLAGISRTLAGYGIEGSVDWTLATYTRAISLDPTNPTLRVQLGTFYFQMEDAEMAVRVLSQAIELKPNWNIPYYNLGLVYKSVKNYPRALAYMEEAKKYTQTDSDEMKQLDEMIGELKALVPKETAPTPTETK</sequence>
<dbReference type="InterPro" id="IPR019734">
    <property type="entry name" value="TPR_rpt"/>
</dbReference>
<dbReference type="PANTHER" id="PTHR37422">
    <property type="entry name" value="TEICHURONIC ACID BIOSYNTHESIS PROTEIN TUAE"/>
    <property type="match status" value="1"/>
</dbReference>
<keyword evidence="1" id="KW-0802">TPR repeat</keyword>
<dbReference type="PANTHER" id="PTHR37422:SF21">
    <property type="entry name" value="EXOQ-LIKE PROTEIN"/>
    <property type="match status" value="1"/>
</dbReference>
<gene>
    <name evidence="3" type="ORF">UW35_C0029G0005</name>
</gene>
<name>A0A0G1HG40_9BACT</name>
<evidence type="ECO:0000313" key="3">
    <source>
        <dbReference type="EMBL" id="KKT45850.1"/>
    </source>
</evidence>
<evidence type="ECO:0000256" key="2">
    <source>
        <dbReference type="SAM" id="Phobius"/>
    </source>
</evidence>
<protein>
    <submittedName>
        <fullName evidence="3">Tetratricopeptide TPR_2 repeat protein</fullName>
    </submittedName>
</protein>
<feature type="transmembrane region" description="Helical" evidence="2">
    <location>
        <begin position="172"/>
        <end position="190"/>
    </location>
</feature>
<dbReference type="PROSITE" id="PS50005">
    <property type="entry name" value="TPR"/>
    <property type="match status" value="2"/>
</dbReference>
<keyword evidence="2" id="KW-0472">Membrane</keyword>
<evidence type="ECO:0000256" key="1">
    <source>
        <dbReference type="PROSITE-ProRule" id="PRU00339"/>
    </source>
</evidence>
<feature type="transmembrane region" description="Helical" evidence="2">
    <location>
        <begin position="12"/>
        <end position="30"/>
    </location>
</feature>
<feature type="transmembrane region" description="Helical" evidence="2">
    <location>
        <begin position="401"/>
        <end position="421"/>
    </location>
</feature>
<evidence type="ECO:0000313" key="4">
    <source>
        <dbReference type="Proteomes" id="UP000033861"/>
    </source>
</evidence>
<feature type="transmembrane region" description="Helical" evidence="2">
    <location>
        <begin position="127"/>
        <end position="152"/>
    </location>
</feature>
<proteinExistence type="predicted"/>
<dbReference type="EMBL" id="LCHZ01000029">
    <property type="protein sequence ID" value="KKT45850.1"/>
    <property type="molecule type" value="Genomic_DNA"/>
</dbReference>
<feature type="transmembrane region" description="Helical" evidence="2">
    <location>
        <begin position="42"/>
        <end position="60"/>
    </location>
</feature>
<dbReference type="STRING" id="1618404.UW35_C0029G0005"/>
<feature type="transmembrane region" description="Helical" evidence="2">
    <location>
        <begin position="72"/>
        <end position="89"/>
    </location>
</feature>
<feature type="repeat" description="TPR" evidence="1">
    <location>
        <begin position="557"/>
        <end position="590"/>
    </location>
</feature>
<keyword evidence="2" id="KW-1133">Transmembrane helix</keyword>
<dbReference type="SMART" id="SM00028">
    <property type="entry name" value="TPR"/>
    <property type="match status" value="2"/>
</dbReference>
<dbReference type="Pfam" id="PF13181">
    <property type="entry name" value="TPR_8"/>
    <property type="match status" value="2"/>
</dbReference>
<comment type="caution">
    <text evidence="3">The sequence shown here is derived from an EMBL/GenBank/DDBJ whole genome shotgun (WGS) entry which is preliminary data.</text>
</comment>
<dbReference type="AlphaFoldDB" id="A0A0G1HG40"/>
<dbReference type="Gene3D" id="1.25.40.10">
    <property type="entry name" value="Tetratricopeptide repeat domain"/>
    <property type="match status" value="1"/>
</dbReference>
<feature type="repeat" description="TPR" evidence="1">
    <location>
        <begin position="591"/>
        <end position="624"/>
    </location>
</feature>
<feature type="transmembrane region" description="Helical" evidence="2">
    <location>
        <begin position="329"/>
        <end position="362"/>
    </location>
</feature>
<dbReference type="SUPFAM" id="SSF48452">
    <property type="entry name" value="TPR-like"/>
    <property type="match status" value="1"/>
</dbReference>
<feature type="transmembrane region" description="Helical" evidence="2">
    <location>
        <begin position="95"/>
        <end position="115"/>
    </location>
</feature>
<organism evidence="3 4">
    <name type="scientific">Candidatus Collierbacteria bacterium GW2011_GWF2_44_15</name>
    <dbReference type="NCBI Taxonomy" id="1618404"/>
    <lineage>
        <taxon>Bacteria</taxon>
        <taxon>Candidatus Collieribacteriota</taxon>
    </lineage>
</organism>
<reference evidence="3 4" key="1">
    <citation type="journal article" date="2015" name="Nature">
        <title>rRNA introns, odd ribosomes, and small enigmatic genomes across a large radiation of phyla.</title>
        <authorList>
            <person name="Brown C.T."/>
            <person name="Hug L.A."/>
            <person name="Thomas B.C."/>
            <person name="Sharon I."/>
            <person name="Castelle C.J."/>
            <person name="Singh A."/>
            <person name="Wilkins M.J."/>
            <person name="Williams K.H."/>
            <person name="Banfield J.F."/>
        </authorList>
    </citation>
    <scope>NUCLEOTIDE SEQUENCE [LARGE SCALE GENOMIC DNA]</scope>
</reference>
<keyword evidence="2" id="KW-0812">Transmembrane</keyword>
<dbReference type="InterPro" id="IPR051533">
    <property type="entry name" value="WaaL-like"/>
</dbReference>
<accession>A0A0G1HG40</accession>
<dbReference type="InterPro" id="IPR011990">
    <property type="entry name" value="TPR-like_helical_dom_sf"/>
</dbReference>
<feature type="transmembrane region" description="Helical" evidence="2">
    <location>
        <begin position="202"/>
        <end position="220"/>
    </location>
</feature>
<dbReference type="Proteomes" id="UP000033861">
    <property type="component" value="Unassembled WGS sequence"/>
</dbReference>
<feature type="transmembrane region" description="Helical" evidence="2">
    <location>
        <begin position="289"/>
        <end position="309"/>
    </location>
</feature>
<dbReference type="PATRIC" id="fig|1618404.3.peg.695"/>